<dbReference type="InterPro" id="IPR006504">
    <property type="entry name" value="Tscrpt_reg_Spx/MgsR"/>
</dbReference>
<dbReference type="NCBIfam" id="NF008107">
    <property type="entry name" value="PRK10853.1"/>
    <property type="match status" value="1"/>
</dbReference>
<sequence length="118" mass="13255">MYIVYGIKNCNTVKKALDYLSQHGVTYSFHDYKKAGVTKKLLSSWSAQIGWEPLINKKGTTWRALDEATKNSITSKAAAFDLAIAKTSVIKRPLIELDGKVIALGFDEQTYDNIDWHS</sequence>
<evidence type="ECO:0000256" key="2">
    <source>
        <dbReference type="PROSITE-ProRule" id="PRU01282"/>
    </source>
</evidence>
<dbReference type="Proteomes" id="UP000199041">
    <property type="component" value="Unassembled WGS sequence"/>
</dbReference>
<reference evidence="3 4" key="1">
    <citation type="submission" date="2016-10" db="EMBL/GenBank/DDBJ databases">
        <authorList>
            <person name="de Groot N.N."/>
        </authorList>
    </citation>
    <scope>NUCLEOTIDE SEQUENCE [LARGE SCALE GENOMIC DNA]</scope>
    <source>
        <strain evidence="3 4">Vu-144</strain>
    </source>
</reference>
<dbReference type="PANTHER" id="PTHR30041:SF8">
    <property type="entry name" value="PROTEIN YFFB"/>
    <property type="match status" value="1"/>
</dbReference>
<accession>A0A1H4C498</accession>
<dbReference type="PANTHER" id="PTHR30041">
    <property type="entry name" value="ARSENATE REDUCTASE"/>
    <property type="match status" value="1"/>
</dbReference>
<dbReference type="Gene3D" id="3.40.30.10">
    <property type="entry name" value="Glutaredoxin"/>
    <property type="match status" value="1"/>
</dbReference>
<dbReference type="SUPFAM" id="SSF52833">
    <property type="entry name" value="Thioredoxin-like"/>
    <property type="match status" value="1"/>
</dbReference>
<dbReference type="InterPro" id="IPR036249">
    <property type="entry name" value="Thioredoxin-like_sf"/>
</dbReference>
<dbReference type="PROSITE" id="PS51353">
    <property type="entry name" value="ARSC"/>
    <property type="match status" value="1"/>
</dbReference>
<dbReference type="AlphaFoldDB" id="A0A1H4C498"/>
<dbReference type="Pfam" id="PF03960">
    <property type="entry name" value="ArsC"/>
    <property type="match status" value="1"/>
</dbReference>
<dbReference type="InterPro" id="IPR006660">
    <property type="entry name" value="Arsenate_reductase-like"/>
</dbReference>
<dbReference type="STRING" id="551991.SAMN05192529_12725"/>
<organism evidence="3 4">
    <name type="scientific">Arachidicoccus rhizosphaerae</name>
    <dbReference type="NCBI Taxonomy" id="551991"/>
    <lineage>
        <taxon>Bacteria</taxon>
        <taxon>Pseudomonadati</taxon>
        <taxon>Bacteroidota</taxon>
        <taxon>Chitinophagia</taxon>
        <taxon>Chitinophagales</taxon>
        <taxon>Chitinophagaceae</taxon>
        <taxon>Arachidicoccus</taxon>
    </lineage>
</organism>
<proteinExistence type="inferred from homology"/>
<dbReference type="EMBL" id="FNQY01000027">
    <property type="protein sequence ID" value="SEA55174.1"/>
    <property type="molecule type" value="Genomic_DNA"/>
</dbReference>
<protein>
    <submittedName>
        <fullName evidence="3">Transcriptional regulator, Spx/MgsR family</fullName>
    </submittedName>
</protein>
<comment type="similarity">
    <text evidence="1 2">Belongs to the ArsC family.</text>
</comment>
<dbReference type="RefSeq" id="WP_091400744.1">
    <property type="nucleotide sequence ID" value="NZ_FNQY01000027.1"/>
</dbReference>
<gene>
    <name evidence="3" type="ORF">SAMN05192529_12725</name>
</gene>
<evidence type="ECO:0000313" key="4">
    <source>
        <dbReference type="Proteomes" id="UP000199041"/>
    </source>
</evidence>
<keyword evidence="4" id="KW-1185">Reference proteome</keyword>
<evidence type="ECO:0000313" key="3">
    <source>
        <dbReference type="EMBL" id="SEA55174.1"/>
    </source>
</evidence>
<name>A0A1H4C498_9BACT</name>
<dbReference type="OrthoDB" id="9794155at2"/>
<dbReference type="NCBIfam" id="TIGR01617">
    <property type="entry name" value="arsC_related"/>
    <property type="match status" value="1"/>
</dbReference>
<evidence type="ECO:0000256" key="1">
    <source>
        <dbReference type="ARBA" id="ARBA00007198"/>
    </source>
</evidence>